<dbReference type="InterPro" id="IPR001461">
    <property type="entry name" value="Aspartic_peptidase_A1"/>
</dbReference>
<dbReference type="InterPro" id="IPR033121">
    <property type="entry name" value="PEPTIDASE_A1"/>
</dbReference>
<feature type="active site" evidence="3">
    <location>
        <position position="259"/>
    </location>
</feature>
<dbReference type="GeneID" id="43659871"/>
<evidence type="ECO:0000259" key="5">
    <source>
        <dbReference type="PROSITE" id="PS51767"/>
    </source>
</evidence>
<feature type="domain" description="Peptidase A1" evidence="5">
    <location>
        <begin position="37"/>
        <end position="380"/>
    </location>
</feature>
<reference evidence="6 7" key="1">
    <citation type="submission" date="2019-04" db="EMBL/GenBank/DDBJ databases">
        <title>Friends and foes A comparative genomics studyof 23 Aspergillus species from section Flavi.</title>
        <authorList>
            <consortium name="DOE Joint Genome Institute"/>
            <person name="Kjaerbolling I."/>
            <person name="Vesth T."/>
            <person name="Frisvad J.C."/>
            <person name="Nybo J.L."/>
            <person name="Theobald S."/>
            <person name="Kildgaard S."/>
            <person name="Isbrandt T."/>
            <person name="Kuo A."/>
            <person name="Sato A."/>
            <person name="Lyhne E.K."/>
            <person name="Kogle M.E."/>
            <person name="Wiebenga A."/>
            <person name="Kun R.S."/>
            <person name="Lubbers R.J."/>
            <person name="Makela M.R."/>
            <person name="Barry K."/>
            <person name="Chovatia M."/>
            <person name="Clum A."/>
            <person name="Daum C."/>
            <person name="Haridas S."/>
            <person name="He G."/>
            <person name="LaButti K."/>
            <person name="Lipzen A."/>
            <person name="Mondo S."/>
            <person name="Riley R."/>
            <person name="Salamov A."/>
            <person name="Simmons B.A."/>
            <person name="Magnuson J.K."/>
            <person name="Henrissat B."/>
            <person name="Mortensen U.H."/>
            <person name="Larsen T.O."/>
            <person name="Devries R.P."/>
            <person name="Grigoriev I.V."/>
            <person name="Machida M."/>
            <person name="Baker S.E."/>
            <person name="Andersen M.R."/>
        </authorList>
    </citation>
    <scope>NUCLEOTIDE SEQUENCE [LARGE SCALE GENOMIC DNA]</scope>
    <source>
        <strain evidence="6 7">CBS 763.97</strain>
    </source>
</reference>
<evidence type="ECO:0000256" key="3">
    <source>
        <dbReference type="PIRSR" id="PIRSR601461-1"/>
    </source>
</evidence>
<evidence type="ECO:0000256" key="4">
    <source>
        <dbReference type="PIRSR" id="PIRSR601461-2"/>
    </source>
</evidence>
<evidence type="ECO:0000256" key="1">
    <source>
        <dbReference type="ARBA" id="ARBA00007447"/>
    </source>
</evidence>
<sequence length="388" mass="41594">MVAMTRYSFGIAVVATILPSVWCAMVNLPIHFRNSYASVEVDIGTPPQAHFLHFDTGSSSTWVVDQKCATTCPNGSGYVRKGYNISASSTGTPLGTYGSIDYFGGKTAGPGVADTFSLLAGTQGHAALTWNQTFLAANETSWRFISADGFLGLAFSTIAVANTTTVVETLMQQGHLDEPQFAIYYGKEFENTSTNPEGVFTIGGSKEEQYVDGDLTYVPLAQEKEYQVWRATLSSITGSTNAGKKQATSKFEGGRAVFDTGAGALQVPSNAISEIYASIGMNWTAISQGGHIPMCSDFNSSWSVTFNFGESETDPKLTLTGDQLAQPGFADRKDACNPPFDDSGSEDFALLGTPLLQQFYTVWDFGATEVADYHPRIGFGKLKAGVRP</sequence>
<accession>A0A5N7AKI4</accession>
<keyword evidence="7" id="KW-1185">Reference proteome</keyword>
<keyword evidence="2" id="KW-0378">Hydrolase</keyword>
<dbReference type="GO" id="GO:0000324">
    <property type="term" value="C:fungal-type vacuole"/>
    <property type="evidence" value="ECO:0007669"/>
    <property type="project" value="TreeGrafter"/>
</dbReference>
<dbReference type="Gene3D" id="2.40.70.10">
    <property type="entry name" value="Acid Proteases"/>
    <property type="match status" value="2"/>
</dbReference>
<dbReference type="PROSITE" id="PS51767">
    <property type="entry name" value="PEPTIDASE_A1"/>
    <property type="match status" value="1"/>
</dbReference>
<dbReference type="SUPFAM" id="SSF50630">
    <property type="entry name" value="Acid proteases"/>
    <property type="match status" value="1"/>
</dbReference>
<dbReference type="PANTHER" id="PTHR47966">
    <property type="entry name" value="BETA-SITE APP-CLEAVING ENZYME, ISOFORM A-RELATED"/>
    <property type="match status" value="1"/>
</dbReference>
<dbReference type="PRINTS" id="PR00792">
    <property type="entry name" value="PEPSIN"/>
</dbReference>
<keyword evidence="4" id="KW-1015">Disulfide bond</keyword>
<dbReference type="Proteomes" id="UP000326268">
    <property type="component" value="Unassembled WGS sequence"/>
</dbReference>
<dbReference type="GO" id="GO:0006508">
    <property type="term" value="P:proteolysis"/>
    <property type="evidence" value="ECO:0007669"/>
    <property type="project" value="UniProtKB-KW"/>
</dbReference>
<feature type="active site" evidence="3">
    <location>
        <position position="55"/>
    </location>
</feature>
<dbReference type="InterPro" id="IPR034164">
    <property type="entry name" value="Pepsin-like_dom"/>
</dbReference>
<evidence type="ECO:0000313" key="6">
    <source>
        <dbReference type="EMBL" id="KAE8370223.1"/>
    </source>
</evidence>
<dbReference type="RefSeq" id="XP_031933304.1">
    <property type="nucleotide sequence ID" value="XM_032075425.1"/>
</dbReference>
<dbReference type="OrthoDB" id="771136at2759"/>
<name>A0A5N7AKI4_9EURO</name>
<dbReference type="GO" id="GO:0004190">
    <property type="term" value="F:aspartic-type endopeptidase activity"/>
    <property type="evidence" value="ECO:0007669"/>
    <property type="project" value="InterPro"/>
</dbReference>
<keyword evidence="6" id="KW-0645">Protease</keyword>
<feature type="disulfide bond" evidence="4">
    <location>
        <begin position="295"/>
        <end position="336"/>
    </location>
</feature>
<dbReference type="Pfam" id="PF00026">
    <property type="entry name" value="Asp"/>
    <property type="match status" value="1"/>
</dbReference>
<dbReference type="InterPro" id="IPR021109">
    <property type="entry name" value="Peptidase_aspartic_dom_sf"/>
</dbReference>
<dbReference type="CDD" id="cd05471">
    <property type="entry name" value="pepsin_like"/>
    <property type="match status" value="1"/>
</dbReference>
<dbReference type="EMBL" id="ML737567">
    <property type="protein sequence ID" value="KAE8370223.1"/>
    <property type="molecule type" value="Genomic_DNA"/>
</dbReference>
<organism evidence="6 7">
    <name type="scientific">Aspergillus caelatus</name>
    <dbReference type="NCBI Taxonomy" id="61420"/>
    <lineage>
        <taxon>Eukaryota</taxon>
        <taxon>Fungi</taxon>
        <taxon>Dikarya</taxon>
        <taxon>Ascomycota</taxon>
        <taxon>Pezizomycotina</taxon>
        <taxon>Eurotiomycetes</taxon>
        <taxon>Eurotiomycetidae</taxon>
        <taxon>Eurotiales</taxon>
        <taxon>Aspergillaceae</taxon>
        <taxon>Aspergillus</taxon>
        <taxon>Aspergillus subgen. Circumdati</taxon>
    </lineage>
</organism>
<comment type="similarity">
    <text evidence="1">Belongs to the peptidase A1 family.</text>
</comment>
<protein>
    <submittedName>
        <fullName evidence="6">Acid protease</fullName>
    </submittedName>
</protein>
<evidence type="ECO:0000313" key="7">
    <source>
        <dbReference type="Proteomes" id="UP000326268"/>
    </source>
</evidence>
<evidence type="ECO:0000256" key="2">
    <source>
        <dbReference type="ARBA" id="ARBA00022801"/>
    </source>
</evidence>
<dbReference type="AlphaFoldDB" id="A0A5N7AKI4"/>
<dbReference type="PANTHER" id="PTHR47966:SF68">
    <property type="entry name" value="PEPTIDASE A1 DOMAIN-CONTAINING PROTEIN"/>
    <property type="match status" value="1"/>
</dbReference>
<gene>
    <name evidence="6" type="ORF">BDV27DRAFT_170829</name>
</gene>
<proteinExistence type="inferred from homology"/>